<dbReference type="InterPro" id="IPR007627">
    <property type="entry name" value="RNA_pol_sigma70_r2"/>
</dbReference>
<dbReference type="Gene3D" id="1.10.1740.10">
    <property type="match status" value="1"/>
</dbReference>
<feature type="region of interest" description="Disordered" evidence="6">
    <location>
        <begin position="308"/>
        <end position="351"/>
    </location>
</feature>
<feature type="domain" description="RNA polymerase sigma-70 region 2" evidence="7">
    <location>
        <begin position="27"/>
        <end position="89"/>
    </location>
</feature>
<evidence type="ECO:0000256" key="1">
    <source>
        <dbReference type="ARBA" id="ARBA00010641"/>
    </source>
</evidence>
<accession>A0A5M3Y4C0</accession>
<evidence type="ECO:0000259" key="7">
    <source>
        <dbReference type="Pfam" id="PF04542"/>
    </source>
</evidence>
<evidence type="ECO:0000256" key="6">
    <source>
        <dbReference type="SAM" id="MobiDB-lite"/>
    </source>
</evidence>
<comment type="caution">
    <text evidence="9">The sequence shown here is derived from an EMBL/GenBank/DDBJ whole genome shotgun (WGS) entry which is preliminary data.</text>
</comment>
<feature type="compositionally biased region" description="Pro residues" evidence="6">
    <location>
        <begin position="324"/>
        <end position="335"/>
    </location>
</feature>
<sequence length="769" mass="81273">MSVEVRQSDAELLDAIRGGNASAYGTLYARHAAAARSLARQLVQNEAEVEDVVAETFTKILDLIGRGGGPQDAFRPYLLTSVRRMIYDRTAADRHNVTTGEIEQFDPGVPFVDPALAGLERSLVARAFLSLPERWRMVLWHTEVENSKAADIAPLLGLSANGVAALAYRAREGLRQAYLQMHLATAPRQACRPVLGKMGSYVRGGLAKRETRVVDDHVGECADCREVFLELTDVNQGLRVIIGPLVVGPVLAGYLAGLGKTGTGVLAGAGWFRRMPKSQQAAAAGAVAAAVAGVAFLLASGEEPTPPKPVAVAPIPSPTTVAPEPVPPVERPQPSPIRAEPTPQPPPTKRVTRPELVASIDPLGALVRDKPGIVGMRLRNHGSGPTEELTASIQLPPGVSVLASGGGYGNAVDPAGSVDGWTCRTDDSVRCVRQALPAGETTALFLRVHVAEDAPEGTGPSLRIRAGDLKLKAASAAGVRTAGAAARFAADGRVLTRVAGNTLLSCPAVRPGCDDARHREPGRRDNDLWSMVPLDQDDDEETSASSWHKLDLPDDARVVWAGLYWSGSGGPARKILLRGPGEEQYTAVRPGDVTKTAMPIGSGYQAFADVTRIVREGGRWWVADDSVVPGVSRHAGWALVVVAAQRRQPYSQAAVLDTATVIKEGSLTVPLNGLTPTASPARLDLVVWDGDADLAGDTVKLGDTELRPDGGDRDPANVFDGSTTGDWNTFGLDVDTFHPILGREPVLRIGTKRDVLLVGVAAVSVPARS</sequence>
<reference evidence="9 10" key="1">
    <citation type="submission" date="2019-10" db="EMBL/GenBank/DDBJ databases">
        <title>Whole genome shotgun sequence of Acrocarpospora pleiomorpha NBRC 16267.</title>
        <authorList>
            <person name="Ichikawa N."/>
            <person name="Kimura A."/>
            <person name="Kitahashi Y."/>
            <person name="Komaki H."/>
            <person name="Oguchi A."/>
        </authorList>
    </citation>
    <scope>NUCLEOTIDE SEQUENCE [LARGE SCALE GENOMIC DNA]</scope>
    <source>
        <strain evidence="9 10">NBRC 16267</strain>
    </source>
</reference>
<dbReference type="RefSeq" id="WP_155350552.1">
    <property type="nucleotide sequence ID" value="NZ_BAAAHM010000031.1"/>
</dbReference>
<organism evidence="9 10">
    <name type="scientific">Acrocarpospora pleiomorpha</name>
    <dbReference type="NCBI Taxonomy" id="90975"/>
    <lineage>
        <taxon>Bacteria</taxon>
        <taxon>Bacillati</taxon>
        <taxon>Actinomycetota</taxon>
        <taxon>Actinomycetes</taxon>
        <taxon>Streptosporangiales</taxon>
        <taxon>Streptosporangiaceae</taxon>
        <taxon>Acrocarpospora</taxon>
    </lineage>
</organism>
<dbReference type="Pfam" id="PF13490">
    <property type="entry name" value="zf-HC2"/>
    <property type="match status" value="1"/>
</dbReference>
<dbReference type="InterPro" id="IPR041916">
    <property type="entry name" value="Anti_sigma_zinc_sf"/>
</dbReference>
<evidence type="ECO:0000256" key="4">
    <source>
        <dbReference type="ARBA" id="ARBA00023125"/>
    </source>
</evidence>
<dbReference type="Pfam" id="PF04542">
    <property type="entry name" value="Sigma70_r2"/>
    <property type="match status" value="1"/>
</dbReference>
<evidence type="ECO:0008006" key="11">
    <source>
        <dbReference type="Google" id="ProtNLM"/>
    </source>
</evidence>
<keyword evidence="3" id="KW-0731">Sigma factor</keyword>
<keyword evidence="4" id="KW-0238">DNA-binding</keyword>
<dbReference type="PANTHER" id="PTHR43133">
    <property type="entry name" value="RNA POLYMERASE ECF-TYPE SIGMA FACTO"/>
    <property type="match status" value="1"/>
</dbReference>
<dbReference type="Proteomes" id="UP000377595">
    <property type="component" value="Unassembled WGS sequence"/>
</dbReference>
<dbReference type="GO" id="GO:0016987">
    <property type="term" value="F:sigma factor activity"/>
    <property type="evidence" value="ECO:0007669"/>
    <property type="project" value="UniProtKB-KW"/>
</dbReference>
<feature type="compositionally biased region" description="Basic and acidic residues" evidence="6">
    <location>
        <begin position="517"/>
        <end position="527"/>
    </location>
</feature>
<dbReference type="InterPro" id="IPR013325">
    <property type="entry name" value="RNA_pol_sigma_r2"/>
</dbReference>
<dbReference type="SUPFAM" id="SSF88659">
    <property type="entry name" value="Sigma3 and sigma4 domains of RNA polymerase sigma factors"/>
    <property type="match status" value="1"/>
</dbReference>
<dbReference type="InterPro" id="IPR039425">
    <property type="entry name" value="RNA_pol_sigma-70-like"/>
</dbReference>
<evidence type="ECO:0000259" key="8">
    <source>
        <dbReference type="Pfam" id="PF13490"/>
    </source>
</evidence>
<feature type="region of interest" description="Disordered" evidence="6">
    <location>
        <begin position="517"/>
        <end position="546"/>
    </location>
</feature>
<dbReference type="InterPro" id="IPR013324">
    <property type="entry name" value="RNA_pol_sigma_r3/r4-like"/>
</dbReference>
<evidence type="ECO:0000256" key="2">
    <source>
        <dbReference type="ARBA" id="ARBA00023015"/>
    </source>
</evidence>
<feature type="domain" description="Putative zinc-finger" evidence="8">
    <location>
        <begin position="191"/>
        <end position="225"/>
    </location>
</feature>
<dbReference type="InterPro" id="IPR027383">
    <property type="entry name" value="Znf_put"/>
</dbReference>
<dbReference type="InterPro" id="IPR014284">
    <property type="entry name" value="RNA_pol_sigma-70_dom"/>
</dbReference>
<dbReference type="NCBIfam" id="TIGR02937">
    <property type="entry name" value="sigma70-ECF"/>
    <property type="match status" value="1"/>
</dbReference>
<proteinExistence type="inferred from homology"/>
<dbReference type="Gene3D" id="1.10.10.1320">
    <property type="entry name" value="Anti-sigma factor, zinc-finger domain"/>
    <property type="match status" value="1"/>
</dbReference>
<name>A0A5M3Y4C0_9ACTN</name>
<evidence type="ECO:0000256" key="5">
    <source>
        <dbReference type="ARBA" id="ARBA00023163"/>
    </source>
</evidence>
<protein>
    <recommendedName>
        <fullName evidence="11">RNA polymerase sigma-70 region 2 domain-containing protein</fullName>
    </recommendedName>
</protein>
<dbReference type="OrthoDB" id="4990598at2"/>
<dbReference type="GO" id="GO:0006352">
    <property type="term" value="P:DNA-templated transcription initiation"/>
    <property type="evidence" value="ECO:0007669"/>
    <property type="project" value="InterPro"/>
</dbReference>
<gene>
    <name evidence="9" type="ORF">Aple_087070</name>
</gene>
<comment type="similarity">
    <text evidence="1">Belongs to the sigma-70 factor family. ECF subfamily.</text>
</comment>
<dbReference type="Gene3D" id="1.10.10.10">
    <property type="entry name" value="Winged helix-like DNA-binding domain superfamily/Winged helix DNA-binding domain"/>
    <property type="match status" value="1"/>
</dbReference>
<dbReference type="EMBL" id="BLAF01000074">
    <property type="protein sequence ID" value="GES25808.1"/>
    <property type="molecule type" value="Genomic_DNA"/>
</dbReference>
<dbReference type="InterPro" id="IPR036388">
    <property type="entry name" value="WH-like_DNA-bd_sf"/>
</dbReference>
<keyword evidence="2" id="KW-0805">Transcription regulation</keyword>
<dbReference type="SUPFAM" id="SSF88946">
    <property type="entry name" value="Sigma2 domain of RNA polymerase sigma factors"/>
    <property type="match status" value="1"/>
</dbReference>
<dbReference type="GO" id="GO:0003677">
    <property type="term" value="F:DNA binding"/>
    <property type="evidence" value="ECO:0007669"/>
    <property type="project" value="UniProtKB-KW"/>
</dbReference>
<keyword evidence="5" id="KW-0804">Transcription</keyword>
<evidence type="ECO:0000313" key="10">
    <source>
        <dbReference type="Proteomes" id="UP000377595"/>
    </source>
</evidence>
<evidence type="ECO:0000313" key="9">
    <source>
        <dbReference type="EMBL" id="GES25808.1"/>
    </source>
</evidence>
<keyword evidence="10" id="KW-1185">Reference proteome</keyword>
<dbReference type="PANTHER" id="PTHR43133:SF8">
    <property type="entry name" value="RNA POLYMERASE SIGMA FACTOR HI_1459-RELATED"/>
    <property type="match status" value="1"/>
</dbReference>
<dbReference type="AlphaFoldDB" id="A0A5M3Y4C0"/>
<evidence type="ECO:0000256" key="3">
    <source>
        <dbReference type="ARBA" id="ARBA00023082"/>
    </source>
</evidence>